<keyword evidence="2" id="KW-0472">Membrane</keyword>
<reference evidence="4" key="1">
    <citation type="journal article" date="2019" name="Int. J. Syst. Evol. Microbiol.">
        <title>The Global Catalogue of Microorganisms (GCM) 10K type strain sequencing project: providing services to taxonomists for standard genome sequencing and annotation.</title>
        <authorList>
            <consortium name="The Broad Institute Genomics Platform"/>
            <consortium name="The Broad Institute Genome Sequencing Center for Infectious Disease"/>
            <person name="Wu L."/>
            <person name="Ma J."/>
        </authorList>
    </citation>
    <scope>NUCLEOTIDE SEQUENCE [LARGE SCALE GENOMIC DNA]</scope>
    <source>
        <strain evidence="4">JCM 17938</strain>
    </source>
</reference>
<dbReference type="EMBL" id="BAABHJ010000040">
    <property type="protein sequence ID" value="GAA4618174.1"/>
    <property type="molecule type" value="Genomic_DNA"/>
</dbReference>
<gene>
    <name evidence="3" type="ORF">GCM10023195_81500</name>
</gene>
<protein>
    <recommendedName>
        <fullName evidence="5">DUF3817 domain-containing protein</fullName>
    </recommendedName>
</protein>
<evidence type="ECO:0000313" key="3">
    <source>
        <dbReference type="EMBL" id="GAA4618174.1"/>
    </source>
</evidence>
<evidence type="ECO:0000313" key="4">
    <source>
        <dbReference type="Proteomes" id="UP001500212"/>
    </source>
</evidence>
<name>A0ABP8TZS9_9ACTN</name>
<organism evidence="3 4">
    <name type="scientific">Actinoallomurus liliacearum</name>
    <dbReference type="NCBI Taxonomy" id="1080073"/>
    <lineage>
        <taxon>Bacteria</taxon>
        <taxon>Bacillati</taxon>
        <taxon>Actinomycetota</taxon>
        <taxon>Actinomycetes</taxon>
        <taxon>Streptosporangiales</taxon>
        <taxon>Thermomonosporaceae</taxon>
        <taxon>Actinoallomurus</taxon>
    </lineage>
</organism>
<evidence type="ECO:0000256" key="2">
    <source>
        <dbReference type="SAM" id="Phobius"/>
    </source>
</evidence>
<keyword evidence="2" id="KW-1133">Transmembrane helix</keyword>
<keyword evidence="2" id="KW-0812">Transmembrane</keyword>
<dbReference type="Proteomes" id="UP001500212">
    <property type="component" value="Unassembled WGS sequence"/>
</dbReference>
<comment type="caution">
    <text evidence="3">The sequence shown here is derived from an EMBL/GenBank/DDBJ whole genome shotgun (WGS) entry which is preliminary data.</text>
</comment>
<evidence type="ECO:0000256" key="1">
    <source>
        <dbReference type="SAM" id="MobiDB-lite"/>
    </source>
</evidence>
<proteinExistence type="predicted"/>
<feature type="region of interest" description="Disordered" evidence="1">
    <location>
        <begin position="81"/>
        <end position="115"/>
    </location>
</feature>
<feature type="transmembrane region" description="Helical" evidence="2">
    <location>
        <begin position="33"/>
        <end position="50"/>
    </location>
</feature>
<dbReference type="RefSeq" id="WP_345366378.1">
    <property type="nucleotide sequence ID" value="NZ_BAABHJ010000040.1"/>
</dbReference>
<accession>A0ABP8TZS9</accession>
<sequence>MIVRFIMALVVWVIVGVLVAAMGSVQVPPDYSLTVSYGVLFLAWTVGYWIRARSDTPRRWWWLGGVPELVLLAFERRRPLSRQRTYGGAQPPGNEAAPPTTRSGPPEGLTREPRP</sequence>
<evidence type="ECO:0008006" key="5">
    <source>
        <dbReference type="Google" id="ProtNLM"/>
    </source>
</evidence>
<keyword evidence="4" id="KW-1185">Reference proteome</keyword>